<feature type="domain" description="Enoyl reductase (ER)" evidence="3">
    <location>
        <begin position="59"/>
        <end position="362"/>
    </location>
</feature>
<gene>
    <name evidence="4" type="ORF">E3O65_09540</name>
</gene>
<evidence type="ECO:0000259" key="3">
    <source>
        <dbReference type="SMART" id="SM00829"/>
    </source>
</evidence>
<dbReference type="InterPro" id="IPR002364">
    <property type="entry name" value="Quin_OxRdtase/zeta-crystal_CS"/>
</dbReference>
<feature type="region of interest" description="Disordered" evidence="2">
    <location>
        <begin position="369"/>
        <end position="390"/>
    </location>
</feature>
<evidence type="ECO:0000256" key="2">
    <source>
        <dbReference type="SAM" id="MobiDB-lite"/>
    </source>
</evidence>
<accession>A0ABY2IZA1</accession>
<dbReference type="Gene3D" id="3.90.180.10">
    <property type="entry name" value="Medium-chain alcohol dehydrogenases, catalytic domain"/>
    <property type="match status" value="1"/>
</dbReference>
<dbReference type="Gene3D" id="3.40.50.720">
    <property type="entry name" value="NAD(P)-binding Rossmann-like Domain"/>
    <property type="match status" value="1"/>
</dbReference>
<keyword evidence="5" id="KW-1185">Reference proteome</keyword>
<dbReference type="Proteomes" id="UP000298355">
    <property type="component" value="Unassembled WGS sequence"/>
</dbReference>
<dbReference type="CDD" id="cd05289">
    <property type="entry name" value="MDR_like_2"/>
    <property type="match status" value="1"/>
</dbReference>
<dbReference type="Pfam" id="PF13602">
    <property type="entry name" value="ADH_zinc_N_2"/>
    <property type="match status" value="1"/>
</dbReference>
<evidence type="ECO:0000313" key="4">
    <source>
        <dbReference type="EMBL" id="TFC97953.1"/>
    </source>
</evidence>
<comment type="caution">
    <text evidence="4">The sequence shown here is derived from an EMBL/GenBank/DDBJ whole genome shotgun (WGS) entry which is preliminary data.</text>
</comment>
<dbReference type="InterPro" id="IPR011032">
    <property type="entry name" value="GroES-like_sf"/>
</dbReference>
<reference evidence="4 5" key="1">
    <citation type="submission" date="2019-03" db="EMBL/GenBank/DDBJ databases">
        <title>Genomics of glacier-inhabiting Cryobacterium strains.</title>
        <authorList>
            <person name="Liu Q."/>
            <person name="Xin Y.-H."/>
        </authorList>
    </citation>
    <scope>NUCLEOTIDE SEQUENCE [LARGE SCALE GENOMIC DNA]</scope>
    <source>
        <strain evidence="4 5">TMT4-23</strain>
    </source>
</reference>
<dbReference type="SUPFAM" id="SSF50129">
    <property type="entry name" value="GroES-like"/>
    <property type="match status" value="1"/>
</dbReference>
<keyword evidence="1" id="KW-0560">Oxidoreductase</keyword>
<dbReference type="InterPro" id="IPR050700">
    <property type="entry name" value="YIM1/Zinc_Alcohol_DH_Fams"/>
</dbReference>
<dbReference type="Pfam" id="PF08240">
    <property type="entry name" value="ADH_N"/>
    <property type="match status" value="1"/>
</dbReference>
<dbReference type="InterPro" id="IPR020843">
    <property type="entry name" value="ER"/>
</dbReference>
<dbReference type="EMBL" id="SOGJ01000022">
    <property type="protein sequence ID" value="TFC97953.1"/>
    <property type="molecule type" value="Genomic_DNA"/>
</dbReference>
<dbReference type="InterPro" id="IPR036291">
    <property type="entry name" value="NAD(P)-bd_dom_sf"/>
</dbReference>
<sequence length="390" mass="40103">MRRRPLPASPTVGPAPRRPPPNRGPHTPANHSAAGENRQMGNVTNLPPTMRALVIDHPGTPDELHVAQVPAPTAVFDELLVRVVAAGVNPIDAKTRAGGGVAPVIPAYPAVLGLDFSGVVISAPYAAFPLQPGDEVFGMARVPRTLGSYAELVTVSSLSVARKPARLSHVEAAAVPVAALTAWGMVVDLAAAAPGQRMLIHAGSGGVGHFAVQFAKAFGAHVIATGSTRNVGFLRELGADEVIDYTQTRFDDVLSGLDAVIDLVGNVHDNTGTRSLAVLRPDGILVNAPTGSWPTMAEEAAARGIRATGFKVAADAGVLDYITELIDDGSVRVHVDRVFDLADGASAHRLIEEGHTRGKIVLRVTDAPGASSGAASASGSGSAGNAEARP</sequence>
<name>A0ABY2IZA1_9MICO</name>
<dbReference type="PANTHER" id="PTHR11695">
    <property type="entry name" value="ALCOHOL DEHYDROGENASE RELATED"/>
    <property type="match status" value="1"/>
</dbReference>
<evidence type="ECO:0000256" key="1">
    <source>
        <dbReference type="ARBA" id="ARBA00023002"/>
    </source>
</evidence>
<feature type="compositionally biased region" description="Low complexity" evidence="2">
    <location>
        <begin position="369"/>
        <end position="384"/>
    </location>
</feature>
<proteinExistence type="predicted"/>
<feature type="region of interest" description="Disordered" evidence="2">
    <location>
        <begin position="1"/>
        <end position="44"/>
    </location>
</feature>
<dbReference type="PROSITE" id="PS01162">
    <property type="entry name" value="QOR_ZETA_CRYSTAL"/>
    <property type="match status" value="1"/>
</dbReference>
<dbReference type="SUPFAM" id="SSF51735">
    <property type="entry name" value="NAD(P)-binding Rossmann-fold domains"/>
    <property type="match status" value="1"/>
</dbReference>
<organism evidence="4 5">
    <name type="scientific">Cryobacterium breve</name>
    <dbReference type="NCBI Taxonomy" id="1259258"/>
    <lineage>
        <taxon>Bacteria</taxon>
        <taxon>Bacillati</taxon>
        <taxon>Actinomycetota</taxon>
        <taxon>Actinomycetes</taxon>
        <taxon>Micrococcales</taxon>
        <taxon>Microbacteriaceae</taxon>
        <taxon>Cryobacterium</taxon>
    </lineage>
</organism>
<evidence type="ECO:0000313" key="5">
    <source>
        <dbReference type="Proteomes" id="UP000298355"/>
    </source>
</evidence>
<dbReference type="PANTHER" id="PTHR11695:SF294">
    <property type="entry name" value="RETICULON-4-INTERACTING PROTEIN 1, MITOCHONDRIAL"/>
    <property type="match status" value="1"/>
</dbReference>
<protein>
    <submittedName>
        <fullName evidence="4">NADP-dependent oxidoreductase</fullName>
    </submittedName>
</protein>
<dbReference type="SMART" id="SM00829">
    <property type="entry name" value="PKS_ER"/>
    <property type="match status" value="1"/>
</dbReference>
<dbReference type="InterPro" id="IPR013154">
    <property type="entry name" value="ADH-like_N"/>
</dbReference>